<dbReference type="PRINTS" id="PR00038">
    <property type="entry name" value="HTHLUXR"/>
</dbReference>
<evidence type="ECO:0000256" key="2">
    <source>
        <dbReference type="ARBA" id="ARBA00023125"/>
    </source>
</evidence>
<evidence type="ECO:0000256" key="3">
    <source>
        <dbReference type="ARBA" id="ARBA00023163"/>
    </source>
</evidence>
<dbReference type="SUPFAM" id="SSF46894">
    <property type="entry name" value="C-terminal effector domain of the bipartite response regulators"/>
    <property type="match status" value="1"/>
</dbReference>
<dbReference type="PANTHER" id="PTHR43214:SF24">
    <property type="entry name" value="TRANSCRIPTIONAL REGULATORY PROTEIN NARL-RELATED"/>
    <property type="match status" value="1"/>
</dbReference>
<dbReference type="GO" id="GO:0003677">
    <property type="term" value="F:DNA binding"/>
    <property type="evidence" value="ECO:0007669"/>
    <property type="project" value="UniProtKB-KW"/>
</dbReference>
<dbReference type="AlphaFoldDB" id="A0A919UJA3"/>
<dbReference type="InterPro" id="IPR016032">
    <property type="entry name" value="Sig_transdc_resp-reg_C-effctor"/>
</dbReference>
<feature type="compositionally biased region" description="Basic and acidic residues" evidence="4">
    <location>
        <begin position="569"/>
        <end position="588"/>
    </location>
</feature>
<gene>
    <name evidence="6" type="ORF">Dsi01nite_105240</name>
</gene>
<dbReference type="InterPro" id="IPR039420">
    <property type="entry name" value="WalR-like"/>
</dbReference>
<dbReference type="InterPro" id="IPR000792">
    <property type="entry name" value="Tscrpt_reg_LuxR_C"/>
</dbReference>
<dbReference type="RefSeq" id="WP_275423507.1">
    <property type="nucleotide sequence ID" value="NZ_BAAAVW010000003.1"/>
</dbReference>
<proteinExistence type="predicted"/>
<accession>A0A919UJA3</accession>
<organism evidence="6 7">
    <name type="scientific">Dactylosporangium siamense</name>
    <dbReference type="NCBI Taxonomy" id="685454"/>
    <lineage>
        <taxon>Bacteria</taxon>
        <taxon>Bacillati</taxon>
        <taxon>Actinomycetota</taxon>
        <taxon>Actinomycetes</taxon>
        <taxon>Micromonosporales</taxon>
        <taxon>Micromonosporaceae</taxon>
        <taxon>Dactylosporangium</taxon>
    </lineage>
</organism>
<name>A0A919UJA3_9ACTN</name>
<dbReference type="PROSITE" id="PS50043">
    <property type="entry name" value="HTH_LUXR_2"/>
    <property type="match status" value="1"/>
</dbReference>
<dbReference type="PROSITE" id="PS00622">
    <property type="entry name" value="HTH_LUXR_1"/>
    <property type="match status" value="1"/>
</dbReference>
<evidence type="ECO:0000313" key="6">
    <source>
        <dbReference type="EMBL" id="GIG52483.1"/>
    </source>
</evidence>
<dbReference type="InterPro" id="IPR027417">
    <property type="entry name" value="P-loop_NTPase"/>
</dbReference>
<feature type="domain" description="HTH luxR-type" evidence="5">
    <location>
        <begin position="823"/>
        <end position="887"/>
    </location>
</feature>
<evidence type="ECO:0000256" key="4">
    <source>
        <dbReference type="SAM" id="MobiDB-lite"/>
    </source>
</evidence>
<dbReference type="EMBL" id="BONQ01000180">
    <property type="protein sequence ID" value="GIG52483.1"/>
    <property type="molecule type" value="Genomic_DNA"/>
</dbReference>
<dbReference type="Proteomes" id="UP000660611">
    <property type="component" value="Unassembled WGS sequence"/>
</dbReference>
<feature type="region of interest" description="Disordered" evidence="4">
    <location>
        <begin position="563"/>
        <end position="588"/>
    </location>
</feature>
<keyword evidence="1" id="KW-0805">Transcription regulation</keyword>
<dbReference type="SUPFAM" id="SSF52540">
    <property type="entry name" value="P-loop containing nucleoside triphosphate hydrolases"/>
    <property type="match status" value="1"/>
</dbReference>
<comment type="caution">
    <text evidence="6">The sequence shown here is derived from an EMBL/GenBank/DDBJ whole genome shotgun (WGS) entry which is preliminary data.</text>
</comment>
<evidence type="ECO:0000256" key="1">
    <source>
        <dbReference type="ARBA" id="ARBA00023015"/>
    </source>
</evidence>
<keyword evidence="7" id="KW-1185">Reference proteome</keyword>
<keyword evidence="2" id="KW-0238">DNA-binding</keyword>
<evidence type="ECO:0000313" key="7">
    <source>
        <dbReference type="Proteomes" id="UP000660611"/>
    </source>
</evidence>
<sequence>MDRVWPLIGRAEELGFVEAAMRRRTGARGVVLAGSAGVGRTRLAQEAVRGAGRRCGGTTIWATATATARHIPLGAFAGHLGGLGEDPARVLHHAAEALLSGVGDGGLVVGVDDAHLLDHHSALLVHQLTTQDRARLVLTVRSGEPAPDAVTALWKEGTLERLELQPLSVPATHELLAAVLGGPPDSALSAAMWRLTRGNVVFLRHVVEAERAAVRLREVRGVWRWAARHEISAALADLIDAQMGMLTPPVRDVVDLLALGEPLGMPLLCRLADPAAVEEAEAGGLILVERDGDRHSVRLAHPLYGETRRARIGTVRARRLRGAVAAALAAAGTRRPDDALQLATLALDSDYEPGPTLLTAAARRAAELADRGLAGRVARAAVAAGGGFEAQLLVVASLTPDVPPPDADLEFAALTTLATDDDALVRATVLRVLHLAFDAARPDEAQAVLRAAERGAGTPEAALQLCAVRGHLAGALGRPAEAVAAASAALSSPTLPDEAVVLAACGLIGAMGMLGRADRIPAVAARAEPAAARLTGLAHLRLSLARATSGALRLAGRLDEASSVANGRHGSDRHGTAGHGADRHGADRHGTGGAELSAYLMGEAALSRGRLGDAVRWLREARAGLAESGGAGGVLFLNLVALARALALRGDVDDARMALAEAEAERHPAMVTVEPELLLTRAWITAMEGSVVAAVCLAREAAVLAAAGWQPAGEVLALQHAVCLGDETAADRLAVLSATVTGPRAPAAAAHAAALAAGEGDALRAACARWERIGDLTAAVHAAAQAAAAYTRRGRRGAALLASATAQRIAEAGGFARPPVLAAIEWPSPLTGREREIVALAARGLANKAIAERLGVSVRTVEGHLYRAGAKLGVTSRAGFADVLRVA</sequence>
<reference evidence="6" key="1">
    <citation type="submission" date="2021-01" db="EMBL/GenBank/DDBJ databases">
        <title>Whole genome shotgun sequence of Dactylosporangium siamense NBRC 106093.</title>
        <authorList>
            <person name="Komaki H."/>
            <person name="Tamura T."/>
        </authorList>
    </citation>
    <scope>NUCLEOTIDE SEQUENCE</scope>
    <source>
        <strain evidence="6">NBRC 106093</strain>
    </source>
</reference>
<dbReference type="SMART" id="SM00421">
    <property type="entry name" value="HTH_LUXR"/>
    <property type="match status" value="1"/>
</dbReference>
<protein>
    <submittedName>
        <fullName evidence="6">Transcriptional regulator</fullName>
    </submittedName>
</protein>
<dbReference type="InterPro" id="IPR036388">
    <property type="entry name" value="WH-like_DNA-bd_sf"/>
</dbReference>
<evidence type="ECO:0000259" key="5">
    <source>
        <dbReference type="PROSITE" id="PS50043"/>
    </source>
</evidence>
<dbReference type="GO" id="GO:0006355">
    <property type="term" value="P:regulation of DNA-templated transcription"/>
    <property type="evidence" value="ECO:0007669"/>
    <property type="project" value="InterPro"/>
</dbReference>
<dbReference type="PANTHER" id="PTHR43214">
    <property type="entry name" value="TWO-COMPONENT RESPONSE REGULATOR"/>
    <property type="match status" value="1"/>
</dbReference>
<dbReference type="CDD" id="cd06170">
    <property type="entry name" value="LuxR_C_like"/>
    <property type="match status" value="1"/>
</dbReference>
<keyword evidence="3" id="KW-0804">Transcription</keyword>
<dbReference type="Pfam" id="PF00196">
    <property type="entry name" value="GerE"/>
    <property type="match status" value="1"/>
</dbReference>
<dbReference type="Gene3D" id="1.10.10.10">
    <property type="entry name" value="Winged helix-like DNA-binding domain superfamily/Winged helix DNA-binding domain"/>
    <property type="match status" value="1"/>
</dbReference>